<reference evidence="2" key="1">
    <citation type="submission" date="2022-02" db="EMBL/GenBank/DDBJ databases">
        <authorList>
            <person name="King R."/>
        </authorList>
    </citation>
    <scope>NUCLEOTIDE SEQUENCE</scope>
</reference>
<feature type="region of interest" description="Disordered" evidence="1">
    <location>
        <begin position="115"/>
        <end position="154"/>
    </location>
</feature>
<feature type="compositionally biased region" description="Basic and acidic residues" evidence="1">
    <location>
        <begin position="47"/>
        <end position="64"/>
    </location>
</feature>
<proteinExistence type="predicted"/>
<name>A0A9P0I1E6_SPOLI</name>
<feature type="region of interest" description="Disordered" evidence="1">
    <location>
        <begin position="1"/>
        <end position="64"/>
    </location>
</feature>
<evidence type="ECO:0000313" key="3">
    <source>
        <dbReference type="Proteomes" id="UP001153321"/>
    </source>
</evidence>
<evidence type="ECO:0000256" key="1">
    <source>
        <dbReference type="SAM" id="MobiDB-lite"/>
    </source>
</evidence>
<gene>
    <name evidence="2" type="ORF">SPLIT_LOCUS3084</name>
</gene>
<dbReference type="Proteomes" id="UP001153321">
    <property type="component" value="Chromosome 16"/>
</dbReference>
<feature type="region of interest" description="Disordered" evidence="1">
    <location>
        <begin position="167"/>
        <end position="192"/>
    </location>
</feature>
<evidence type="ECO:0008006" key="4">
    <source>
        <dbReference type="Google" id="ProtNLM"/>
    </source>
</evidence>
<feature type="compositionally biased region" description="Basic residues" evidence="1">
    <location>
        <begin position="30"/>
        <end position="39"/>
    </location>
</feature>
<organism evidence="2 3">
    <name type="scientific">Spodoptera littoralis</name>
    <name type="common">Egyptian cotton leafworm</name>
    <dbReference type="NCBI Taxonomy" id="7109"/>
    <lineage>
        <taxon>Eukaryota</taxon>
        <taxon>Metazoa</taxon>
        <taxon>Ecdysozoa</taxon>
        <taxon>Arthropoda</taxon>
        <taxon>Hexapoda</taxon>
        <taxon>Insecta</taxon>
        <taxon>Pterygota</taxon>
        <taxon>Neoptera</taxon>
        <taxon>Endopterygota</taxon>
        <taxon>Lepidoptera</taxon>
        <taxon>Glossata</taxon>
        <taxon>Ditrysia</taxon>
        <taxon>Noctuoidea</taxon>
        <taxon>Noctuidae</taxon>
        <taxon>Amphipyrinae</taxon>
        <taxon>Spodoptera</taxon>
    </lineage>
</organism>
<dbReference type="EMBL" id="LR824547">
    <property type="protein sequence ID" value="CAH1637726.1"/>
    <property type="molecule type" value="Genomic_DNA"/>
</dbReference>
<protein>
    <recommendedName>
        <fullName evidence="4">BHLH domain-containing protein</fullName>
    </recommendedName>
</protein>
<accession>A0A9P0I1E6</accession>
<dbReference type="AlphaFoldDB" id="A0A9P0I1E6"/>
<keyword evidence="3" id="KW-1185">Reference proteome</keyword>
<feature type="compositionally biased region" description="Low complexity" evidence="1">
    <location>
        <begin position="20"/>
        <end position="29"/>
    </location>
</feature>
<feature type="compositionally biased region" description="Basic and acidic residues" evidence="1">
    <location>
        <begin position="1"/>
        <end position="19"/>
    </location>
</feature>
<sequence>MDPLRDSDNLNEEQPRQEPEPSSSTGSKGTRPKRGRPRGANRTPLSLEEKRARNAQYERERREELAKAQCELAEAAGCDTNISPANLMIHVIMRLKSRRRESIRDLKRVNRKLKKKIKKLESARDQEQQVAPSPPQPVAEQEPDIQPRPPLPSWYAMALPSFEAEKCPDVLLAEQEPDETASPSTLPDQTDADLSDLLSQEDFEKIFEALDNGWMDSWQKTPDSNK</sequence>
<evidence type="ECO:0000313" key="2">
    <source>
        <dbReference type="EMBL" id="CAH1637726.1"/>
    </source>
</evidence>